<dbReference type="SMR" id="A0A6P3ZA43"/>
<keyword evidence="1" id="KW-0472">Membrane</keyword>
<evidence type="ECO:0000259" key="4">
    <source>
        <dbReference type="PROSITE" id="PS51782"/>
    </source>
</evidence>
<feature type="signal peptide" evidence="2">
    <location>
        <begin position="1"/>
        <end position="20"/>
    </location>
</feature>
<dbReference type="PANTHER" id="PTHR45927">
    <property type="entry name" value="LYSM-DOMAIN RECEPTOR-LIKE KINASE-RELATED"/>
    <property type="match status" value="1"/>
</dbReference>
<dbReference type="InterPro" id="IPR000719">
    <property type="entry name" value="Prot_kinase_dom"/>
</dbReference>
<dbReference type="SUPFAM" id="SSF56112">
    <property type="entry name" value="Protein kinase-like (PK-like)"/>
    <property type="match status" value="1"/>
</dbReference>
<reference evidence="6" key="1">
    <citation type="submission" date="2025-08" db="UniProtKB">
        <authorList>
            <consortium name="RefSeq"/>
        </authorList>
    </citation>
    <scope>IDENTIFICATION</scope>
    <source>
        <tissue evidence="6">Seedling</tissue>
    </source>
</reference>
<dbReference type="InterPro" id="IPR011009">
    <property type="entry name" value="Kinase-like_dom_sf"/>
</dbReference>
<dbReference type="PROSITE" id="PS51782">
    <property type="entry name" value="LYSM"/>
    <property type="match status" value="1"/>
</dbReference>
<dbReference type="GO" id="GO:0005524">
    <property type="term" value="F:ATP binding"/>
    <property type="evidence" value="ECO:0007669"/>
    <property type="project" value="InterPro"/>
</dbReference>
<dbReference type="KEGG" id="zju:107411387"/>
<feature type="domain" description="Protein kinase" evidence="3">
    <location>
        <begin position="278"/>
        <end position="626"/>
    </location>
</feature>
<organism evidence="5 6">
    <name type="scientific">Ziziphus jujuba</name>
    <name type="common">Chinese jujube</name>
    <name type="synonym">Ziziphus sativa</name>
    <dbReference type="NCBI Taxonomy" id="326968"/>
    <lineage>
        <taxon>Eukaryota</taxon>
        <taxon>Viridiplantae</taxon>
        <taxon>Streptophyta</taxon>
        <taxon>Embryophyta</taxon>
        <taxon>Tracheophyta</taxon>
        <taxon>Spermatophyta</taxon>
        <taxon>Magnoliopsida</taxon>
        <taxon>eudicotyledons</taxon>
        <taxon>Gunneridae</taxon>
        <taxon>Pentapetalae</taxon>
        <taxon>rosids</taxon>
        <taxon>fabids</taxon>
        <taxon>Rosales</taxon>
        <taxon>Rhamnaceae</taxon>
        <taxon>Paliureae</taxon>
        <taxon>Ziziphus</taxon>
    </lineage>
</organism>
<keyword evidence="1" id="KW-0812">Transmembrane</keyword>
<dbReference type="GO" id="GO:0004672">
    <property type="term" value="F:protein kinase activity"/>
    <property type="evidence" value="ECO:0007669"/>
    <property type="project" value="InterPro"/>
</dbReference>
<dbReference type="InterPro" id="IPR056561">
    <property type="entry name" value="NFP_LYK_LysM1"/>
</dbReference>
<feature type="chain" id="PRO_5045035462" evidence="2">
    <location>
        <begin position="21"/>
        <end position="627"/>
    </location>
</feature>
<dbReference type="Pfam" id="PF07714">
    <property type="entry name" value="PK_Tyr_Ser-Thr"/>
    <property type="match status" value="1"/>
</dbReference>
<proteinExistence type="predicted"/>
<dbReference type="Gene3D" id="1.10.510.10">
    <property type="entry name" value="Transferase(Phosphotransferase) domain 1"/>
    <property type="match status" value="1"/>
</dbReference>
<dbReference type="PANTHER" id="PTHR45927:SF10">
    <property type="entry name" value="LYSM-DOMAIN RECEPTOR-LIKE KINASE"/>
    <property type="match status" value="1"/>
</dbReference>
<evidence type="ECO:0000256" key="1">
    <source>
        <dbReference type="SAM" id="Phobius"/>
    </source>
</evidence>
<protein>
    <submittedName>
        <fullName evidence="6">LysM domain receptor-like kinase 4</fullName>
    </submittedName>
</protein>
<dbReference type="Pfam" id="PF23472">
    <property type="entry name" value="LysM2_CERK1_LYK3_4_5"/>
    <property type="match status" value="1"/>
</dbReference>
<evidence type="ECO:0000313" key="6">
    <source>
        <dbReference type="RefSeq" id="XP_015874451.3"/>
    </source>
</evidence>
<accession>A0A6P3ZA43</accession>
<dbReference type="Gene3D" id="3.30.200.20">
    <property type="entry name" value="Phosphorylase Kinase, domain 1"/>
    <property type="match status" value="1"/>
</dbReference>
<sequence length="627" mass="70291">MKKYYIFWFLILVCIKSSSAQQYYDPSDCVSNTNNSGSKYTCSSSSQSSCKTFLVYRASQHFQTISNVSDLFNVKFDVLLQLNNLTNKSEALTAGREILVPITCSCSGQFFKANFRYTVSGITSFSEIACGVFEGLLKLSTFTEENPFGGENNLKTGYKLQVPLKCACPENSTISKGIKYLVTYPIAKGDEINSLSKKFDIPAEELWEMNHLEPWPTVFPGTTFLVPLRNPKVVNFNIPNSPPPSPDFLPTIPVQKPANNTKLKRNKYIAGFAVGFSLLLVALLSCGLFIKALKKWKVEKYQHFTARSSPISCSPARSSPRFQTGGLSPTNSSLSPDLLAGIKFSLFNYSIEEIKKATGDFSWPNKIGNEVYEGLMMDNDKVIIKRMRFEDTRQVIDIHSKINHINIVKLRGVCYGEKDFSWSYLVFEFPGKCLRDSLSDPSDCHLSWDQRSQIAFDIATGLHYLHCYTFPSYAHMRVNTRNIFVTSNCRAKLGNIGATPAVGFSSKENYRNNRSFRGWVAPEYIIHSSVSEKVDIFAFGVVLLELISGKEDSDGKLFKESIRFLGGRASEGGCFEQLKSFMDPNLKEDYSLAEALCLAVLAKACVEDEPLHRPSMDDIIKVLARMV</sequence>
<keyword evidence="5" id="KW-1185">Reference proteome</keyword>
<dbReference type="InterPro" id="IPR001245">
    <property type="entry name" value="Ser-Thr/Tyr_kinase_cat_dom"/>
</dbReference>
<evidence type="ECO:0000256" key="2">
    <source>
        <dbReference type="SAM" id="SignalP"/>
    </source>
</evidence>
<dbReference type="InterPro" id="IPR036779">
    <property type="entry name" value="LysM_dom_sf"/>
</dbReference>
<name>A0A6P3ZA43_ZIZJJ</name>
<gene>
    <name evidence="6" type="primary">LOC107411387</name>
</gene>
<feature type="transmembrane region" description="Helical" evidence="1">
    <location>
        <begin position="268"/>
        <end position="290"/>
    </location>
</feature>
<dbReference type="Gene3D" id="3.10.350.10">
    <property type="entry name" value="LysM domain"/>
    <property type="match status" value="1"/>
</dbReference>
<dbReference type="PROSITE" id="PS50011">
    <property type="entry name" value="PROTEIN_KINASE_DOM"/>
    <property type="match status" value="1"/>
</dbReference>
<dbReference type="InterPro" id="IPR052611">
    <property type="entry name" value="Plant_RLK_LysM"/>
</dbReference>
<dbReference type="AlphaFoldDB" id="A0A6P3ZA43"/>
<feature type="domain" description="LysM" evidence="4">
    <location>
        <begin position="182"/>
        <end position="226"/>
    </location>
</feature>
<evidence type="ECO:0000313" key="5">
    <source>
        <dbReference type="Proteomes" id="UP001652623"/>
    </source>
</evidence>
<dbReference type="InterPro" id="IPR056562">
    <property type="entry name" value="LysM2_CERK1_LYK3_4_5"/>
</dbReference>
<keyword evidence="1" id="KW-1133">Transmembrane helix</keyword>
<dbReference type="GO" id="GO:0005886">
    <property type="term" value="C:plasma membrane"/>
    <property type="evidence" value="ECO:0007669"/>
    <property type="project" value="UniProtKB-ARBA"/>
</dbReference>
<dbReference type="RefSeq" id="XP_015874451.3">
    <property type="nucleotide sequence ID" value="XM_016018965.4"/>
</dbReference>
<keyword evidence="2" id="KW-0732">Signal</keyword>
<dbReference type="SUPFAM" id="SSF54106">
    <property type="entry name" value="LysM domain"/>
    <property type="match status" value="1"/>
</dbReference>
<dbReference type="Proteomes" id="UP001652623">
    <property type="component" value="Chromosome 10"/>
</dbReference>
<dbReference type="GeneID" id="107411387"/>
<evidence type="ECO:0000259" key="3">
    <source>
        <dbReference type="PROSITE" id="PS50011"/>
    </source>
</evidence>
<dbReference type="InterPro" id="IPR056563">
    <property type="entry name" value="LysM3_LYK4_5"/>
</dbReference>
<dbReference type="Pfam" id="PF23473">
    <property type="entry name" value="LysM3_LYK4_5"/>
    <property type="match status" value="1"/>
</dbReference>
<dbReference type="InParanoid" id="A0A6P3ZA43"/>
<dbReference type="Pfam" id="PF23446">
    <property type="entry name" value="LysM1_NFP_LYK"/>
    <property type="match status" value="1"/>
</dbReference>
<dbReference type="InterPro" id="IPR018392">
    <property type="entry name" value="LysM"/>
</dbReference>